<dbReference type="EMBL" id="SLWL01000001">
    <property type="protein sequence ID" value="TCO15850.1"/>
    <property type="molecule type" value="Genomic_DNA"/>
</dbReference>
<keyword evidence="2" id="KW-1185">Reference proteome</keyword>
<dbReference type="Proteomes" id="UP000294881">
    <property type="component" value="Unassembled WGS sequence"/>
</dbReference>
<comment type="caution">
    <text evidence="1">The sequence shown here is derived from an EMBL/GenBank/DDBJ whole genome shotgun (WGS) entry which is preliminary data.</text>
</comment>
<proteinExistence type="predicted"/>
<accession>A0A4R2GXB7</accession>
<sequence>MSKLSVITITTSRGGRAEIDIDNLRQTLMGVIEDAEGIADDAGDDQSDKIVELEGHIEELEGDGSLIEHAAAEIRYGNLDEALVYIARAIPALDGLPHLVAKELARREARRAEA</sequence>
<dbReference type="RefSeq" id="WP_132001290.1">
    <property type="nucleotide sequence ID" value="NZ_JBHUNN010000002.1"/>
</dbReference>
<reference evidence="1 2" key="1">
    <citation type="submission" date="2019-03" db="EMBL/GenBank/DDBJ databases">
        <title>Genomic Encyclopedia of Type Strains, Phase IV (KMG-IV): sequencing the most valuable type-strain genomes for metagenomic binning, comparative biology and taxonomic classification.</title>
        <authorList>
            <person name="Goeker M."/>
        </authorList>
    </citation>
    <scope>NUCLEOTIDE SEQUENCE [LARGE SCALE GENOMIC DNA]</scope>
    <source>
        <strain evidence="1 2">DSM 22958</strain>
    </source>
</reference>
<gene>
    <name evidence="1" type="ORF">EV666_10199</name>
</gene>
<protein>
    <submittedName>
        <fullName evidence="1">Uncharacterized protein</fullName>
    </submittedName>
</protein>
<organism evidence="1 2">
    <name type="scientific">Camelimonas lactis</name>
    <dbReference type="NCBI Taxonomy" id="659006"/>
    <lineage>
        <taxon>Bacteria</taxon>
        <taxon>Pseudomonadati</taxon>
        <taxon>Pseudomonadota</taxon>
        <taxon>Alphaproteobacteria</taxon>
        <taxon>Hyphomicrobiales</taxon>
        <taxon>Chelatococcaceae</taxon>
        <taxon>Camelimonas</taxon>
    </lineage>
</organism>
<name>A0A4R2GXB7_9HYPH</name>
<dbReference type="AlphaFoldDB" id="A0A4R2GXB7"/>
<evidence type="ECO:0000313" key="2">
    <source>
        <dbReference type="Proteomes" id="UP000294881"/>
    </source>
</evidence>
<evidence type="ECO:0000313" key="1">
    <source>
        <dbReference type="EMBL" id="TCO15850.1"/>
    </source>
</evidence>